<organism evidence="1">
    <name type="scientific">marine sediment metagenome</name>
    <dbReference type="NCBI Taxonomy" id="412755"/>
    <lineage>
        <taxon>unclassified sequences</taxon>
        <taxon>metagenomes</taxon>
        <taxon>ecological metagenomes</taxon>
    </lineage>
</organism>
<comment type="caution">
    <text evidence="1">The sequence shown here is derived from an EMBL/GenBank/DDBJ whole genome shotgun (WGS) entry which is preliminary data.</text>
</comment>
<reference evidence="1" key="1">
    <citation type="journal article" date="2015" name="Nature">
        <title>Complex archaea that bridge the gap between prokaryotes and eukaryotes.</title>
        <authorList>
            <person name="Spang A."/>
            <person name="Saw J.H."/>
            <person name="Jorgensen S.L."/>
            <person name="Zaremba-Niedzwiedzka K."/>
            <person name="Martijn J."/>
            <person name="Lind A.E."/>
            <person name="van Eijk R."/>
            <person name="Schleper C."/>
            <person name="Guy L."/>
            <person name="Ettema T.J."/>
        </authorList>
    </citation>
    <scope>NUCLEOTIDE SEQUENCE</scope>
</reference>
<protein>
    <submittedName>
        <fullName evidence="1">Uncharacterized protein</fullName>
    </submittedName>
</protein>
<accession>A0A0F9ABH9</accession>
<dbReference type="EMBL" id="LAZR01043557">
    <property type="protein sequence ID" value="KKL06785.1"/>
    <property type="molecule type" value="Genomic_DNA"/>
</dbReference>
<dbReference type="AlphaFoldDB" id="A0A0F9ABH9"/>
<name>A0A0F9ABH9_9ZZZZ</name>
<gene>
    <name evidence="1" type="ORF">LCGC14_2592570</name>
</gene>
<sequence length="241" mass="25431">MSIIPGIVFSRARWNIIRQRNLTMDREVYLDNDHLVDYRVEERTTGLFISDLQLTASLSRNPTGSAIQSFFLGGGTSSFVSASQFDVGTTQFVSGPATVSILTATSQSLTTNFTGSNVGNTVLTASLTEEPACSGHYVGIIPGLDISTALSQSLSSSFSASFSSSVASASFDMGGLIVSAGLTRSVAFTASVSGFTGSHTQSILLPLAESADRRPGVFEIVESGSFLKASTPMTLRSVRWL</sequence>
<evidence type="ECO:0000313" key="1">
    <source>
        <dbReference type="EMBL" id="KKL06785.1"/>
    </source>
</evidence>
<proteinExistence type="predicted"/>